<dbReference type="AlphaFoldDB" id="W0I3K9"/>
<evidence type="ECO:0000256" key="1">
    <source>
        <dbReference type="SAM" id="Phobius"/>
    </source>
</evidence>
<keyword evidence="1" id="KW-0472">Membrane</keyword>
<reference evidence="2 3" key="1">
    <citation type="journal article" date="2014" name="Int. J. Syst. Evol. Microbiol.">
        <title>Thermococcus paralvinellae sp. nov. and Thermococcus cleftensis sp. nov. of hyperthermophilic heterotrophs from deep-sea hydrothermal vents.</title>
        <authorList>
            <person name="Hensley S.A."/>
            <person name="Jung J.H."/>
            <person name="Park C.S."/>
            <person name="Holden J.F."/>
        </authorList>
    </citation>
    <scope>NUCLEOTIDE SEQUENCE [LARGE SCALE GENOMIC DNA]</scope>
    <source>
        <strain evidence="2 3">ES1</strain>
    </source>
</reference>
<feature type="transmembrane region" description="Helical" evidence="1">
    <location>
        <begin position="12"/>
        <end position="34"/>
    </location>
</feature>
<sequence length="229" mass="25762">MPTEKSLSRNLLLFTVTWFIFVHWGLELAVIGVFYSITGHIKSQTSFQYLTKVWAISGLRILMIFILTSAVGLRFSSLYQGSLGKRGLILGIVLLVPFIIIEVICVGVSSYKLQILREFNFHLKLAGENKPLALLGLTSEYIYYLIEILSVNTLYLGTSKFVGARRAIIFPMVFWGFAHILNLIIEMNALQALGLALYMSSVALVIYYVAYHTGSLRVPIIAWMLLMIA</sequence>
<name>W0I3K9_9EURY</name>
<organism evidence="2 3">
    <name type="scientific">Thermococcus paralvinellae</name>
    <dbReference type="NCBI Taxonomy" id="582419"/>
    <lineage>
        <taxon>Archaea</taxon>
        <taxon>Methanobacteriati</taxon>
        <taxon>Methanobacteriota</taxon>
        <taxon>Thermococci</taxon>
        <taxon>Thermococcales</taxon>
        <taxon>Thermococcaceae</taxon>
        <taxon>Thermococcus</taxon>
    </lineage>
</organism>
<dbReference type="STRING" id="582419.TES1_1281"/>
<feature type="transmembrane region" description="Helical" evidence="1">
    <location>
        <begin position="191"/>
        <end position="210"/>
    </location>
</feature>
<feature type="transmembrane region" description="Helical" evidence="1">
    <location>
        <begin position="54"/>
        <end position="75"/>
    </location>
</feature>
<accession>W0I3K9</accession>
<dbReference type="HOGENOM" id="CLU_1264606_0_0_2"/>
<evidence type="ECO:0000313" key="2">
    <source>
        <dbReference type="EMBL" id="AHF80661.1"/>
    </source>
</evidence>
<feature type="transmembrane region" description="Helical" evidence="1">
    <location>
        <begin position="167"/>
        <end position="185"/>
    </location>
</feature>
<gene>
    <name evidence="2" type="ORF">TES1_1281</name>
</gene>
<dbReference type="Proteomes" id="UP000019027">
    <property type="component" value="Chromosome"/>
</dbReference>
<keyword evidence="1" id="KW-0812">Transmembrane</keyword>
<feature type="transmembrane region" description="Helical" evidence="1">
    <location>
        <begin position="87"/>
        <end position="111"/>
    </location>
</feature>
<feature type="transmembrane region" description="Helical" evidence="1">
    <location>
        <begin position="131"/>
        <end position="155"/>
    </location>
</feature>
<protein>
    <recommendedName>
        <fullName evidence="4">CPBP family intramembrane metalloprotease</fullName>
    </recommendedName>
</protein>
<evidence type="ECO:0008006" key="4">
    <source>
        <dbReference type="Google" id="ProtNLM"/>
    </source>
</evidence>
<proteinExistence type="predicted"/>
<dbReference type="EMBL" id="CP006965">
    <property type="protein sequence ID" value="AHF80661.1"/>
    <property type="molecule type" value="Genomic_DNA"/>
</dbReference>
<dbReference type="KEGG" id="ths:TES1_1281"/>
<evidence type="ECO:0000313" key="3">
    <source>
        <dbReference type="Proteomes" id="UP000019027"/>
    </source>
</evidence>
<keyword evidence="1" id="KW-1133">Transmembrane helix</keyword>
<keyword evidence="3" id="KW-1185">Reference proteome</keyword>